<dbReference type="InterPro" id="IPR009057">
    <property type="entry name" value="Homeodomain-like_sf"/>
</dbReference>
<evidence type="ECO:0000259" key="4">
    <source>
        <dbReference type="PROSITE" id="PS50977"/>
    </source>
</evidence>
<keyword evidence="1 2" id="KW-0238">DNA-binding</keyword>
<dbReference type="PANTHER" id="PTHR30328:SF54">
    <property type="entry name" value="HTH-TYPE TRANSCRIPTIONAL REPRESSOR SCO4008"/>
    <property type="match status" value="1"/>
</dbReference>
<dbReference type="InterPro" id="IPR050109">
    <property type="entry name" value="HTH-type_TetR-like_transc_reg"/>
</dbReference>
<proteinExistence type="predicted"/>
<keyword evidence="6" id="KW-1185">Reference proteome</keyword>
<dbReference type="EMBL" id="JADOUF010000001">
    <property type="protein sequence ID" value="MBG6138606.1"/>
    <property type="molecule type" value="Genomic_DNA"/>
</dbReference>
<dbReference type="Proteomes" id="UP000622552">
    <property type="component" value="Unassembled WGS sequence"/>
</dbReference>
<dbReference type="SUPFAM" id="SSF48498">
    <property type="entry name" value="Tetracyclin repressor-like, C-terminal domain"/>
    <property type="match status" value="1"/>
</dbReference>
<dbReference type="GO" id="GO:0003677">
    <property type="term" value="F:DNA binding"/>
    <property type="evidence" value="ECO:0007669"/>
    <property type="project" value="UniProtKB-UniRule"/>
</dbReference>
<gene>
    <name evidence="5" type="ORF">IW245_004800</name>
</gene>
<dbReference type="SUPFAM" id="SSF46689">
    <property type="entry name" value="Homeodomain-like"/>
    <property type="match status" value="1"/>
</dbReference>
<dbReference type="InterPro" id="IPR036271">
    <property type="entry name" value="Tet_transcr_reg_TetR-rel_C_sf"/>
</dbReference>
<dbReference type="RefSeq" id="WP_197005345.1">
    <property type="nucleotide sequence ID" value="NZ_BONS01000025.1"/>
</dbReference>
<dbReference type="Pfam" id="PF17926">
    <property type="entry name" value="TetR_C_21"/>
    <property type="match status" value="1"/>
</dbReference>
<evidence type="ECO:0000313" key="6">
    <source>
        <dbReference type="Proteomes" id="UP000622552"/>
    </source>
</evidence>
<evidence type="ECO:0000256" key="3">
    <source>
        <dbReference type="SAM" id="MobiDB-lite"/>
    </source>
</evidence>
<protein>
    <submittedName>
        <fullName evidence="5">AcrR family transcriptional regulator</fullName>
    </submittedName>
</protein>
<name>A0A8J7KM09_9ACTN</name>
<reference evidence="5" key="1">
    <citation type="submission" date="2020-11" db="EMBL/GenBank/DDBJ databases">
        <title>Sequencing the genomes of 1000 actinobacteria strains.</title>
        <authorList>
            <person name="Klenk H.-P."/>
        </authorList>
    </citation>
    <scope>NUCLEOTIDE SEQUENCE</scope>
    <source>
        <strain evidence="5">DSM 45356</strain>
    </source>
</reference>
<feature type="compositionally biased region" description="Basic and acidic residues" evidence="3">
    <location>
        <begin position="11"/>
        <end position="22"/>
    </location>
</feature>
<dbReference type="GO" id="GO:0006355">
    <property type="term" value="P:regulation of DNA-templated transcription"/>
    <property type="evidence" value="ECO:0007669"/>
    <property type="project" value="UniProtKB-ARBA"/>
</dbReference>
<feature type="domain" description="HTH tetR-type" evidence="4">
    <location>
        <begin position="21"/>
        <end position="81"/>
    </location>
</feature>
<dbReference type="Gene3D" id="1.10.357.10">
    <property type="entry name" value="Tetracycline Repressor, domain 2"/>
    <property type="match status" value="1"/>
</dbReference>
<feature type="DNA-binding region" description="H-T-H motif" evidence="2">
    <location>
        <begin position="44"/>
        <end position="63"/>
    </location>
</feature>
<dbReference type="PROSITE" id="PS50977">
    <property type="entry name" value="HTH_TETR_2"/>
    <property type="match status" value="1"/>
</dbReference>
<dbReference type="AlphaFoldDB" id="A0A8J7KM09"/>
<dbReference type="Pfam" id="PF00440">
    <property type="entry name" value="TetR_N"/>
    <property type="match status" value="1"/>
</dbReference>
<feature type="region of interest" description="Disordered" evidence="3">
    <location>
        <begin position="1"/>
        <end position="23"/>
    </location>
</feature>
<dbReference type="InterPro" id="IPR001647">
    <property type="entry name" value="HTH_TetR"/>
</dbReference>
<sequence>MEAPTGSRRTPAPEERQRDAERSRRHLLTAALEVFAAKGYAGARVQDIADRAGVNKRLINYYFGGKEGLYTALRSEWLRREAEFATPDLSISDLTTRYLHEVLTNPQAIRLVLWHGLADEDVAPPEPAEDLSDLYRRQELGELAADLDPASFMLAMMSMVMAPITLPHIVRQLFGVEPDSPEFEARYAEQLRRIVGMLGERR</sequence>
<accession>A0A8J7KM09</accession>
<comment type="caution">
    <text evidence="5">The sequence shown here is derived from an EMBL/GenBank/DDBJ whole genome shotgun (WGS) entry which is preliminary data.</text>
</comment>
<evidence type="ECO:0000256" key="1">
    <source>
        <dbReference type="ARBA" id="ARBA00023125"/>
    </source>
</evidence>
<evidence type="ECO:0000256" key="2">
    <source>
        <dbReference type="PROSITE-ProRule" id="PRU00335"/>
    </source>
</evidence>
<dbReference type="PRINTS" id="PR00455">
    <property type="entry name" value="HTHTETR"/>
</dbReference>
<organism evidence="5 6">
    <name type="scientific">Longispora fulva</name>
    <dbReference type="NCBI Taxonomy" id="619741"/>
    <lineage>
        <taxon>Bacteria</taxon>
        <taxon>Bacillati</taxon>
        <taxon>Actinomycetota</taxon>
        <taxon>Actinomycetes</taxon>
        <taxon>Micromonosporales</taxon>
        <taxon>Micromonosporaceae</taxon>
        <taxon>Longispora</taxon>
    </lineage>
</organism>
<evidence type="ECO:0000313" key="5">
    <source>
        <dbReference type="EMBL" id="MBG6138606.1"/>
    </source>
</evidence>
<dbReference type="PANTHER" id="PTHR30328">
    <property type="entry name" value="TRANSCRIPTIONAL REPRESSOR"/>
    <property type="match status" value="1"/>
</dbReference>
<dbReference type="InterPro" id="IPR041467">
    <property type="entry name" value="Sco4008_C"/>
</dbReference>